<comment type="similarity">
    <text evidence="1 5">Belongs to the 5-formyltetrahydrofolate cyclo-ligase family.</text>
</comment>
<keyword evidence="5" id="KW-0460">Magnesium</keyword>
<accession>A0A354M6A5</accession>
<dbReference type="EC" id="6.3.3.2" evidence="5"/>
<dbReference type="GO" id="GO:0035999">
    <property type="term" value="P:tetrahydrofolate interconversion"/>
    <property type="evidence" value="ECO:0007669"/>
    <property type="project" value="TreeGrafter"/>
</dbReference>
<name>A0A354M6A5_9BACT</name>
<sequence length="179" mass="20679">MCKKSDIRMSIKDLKKNITAEERTRFSEQIRCRIEQLPEFKQAKTILLYHSLPDEVDTSSFLRLWKEDKRLLLPAVKGDNLIICNYHPEKLKTGSYGIIEPQGDRIADLSVIDMIIIPGVAFDKKRNRLGRGKGYYDRLLSQVAACKIGICYDCQITDFLPVEKHDIPMDYIITESEII</sequence>
<dbReference type="PIRSF" id="PIRSF006806">
    <property type="entry name" value="FTHF_cligase"/>
    <property type="match status" value="1"/>
</dbReference>
<reference evidence="6 7" key="1">
    <citation type="journal article" date="2018" name="Nat. Biotechnol.">
        <title>A standardized bacterial taxonomy based on genome phylogeny substantially revises the tree of life.</title>
        <authorList>
            <person name="Parks D.H."/>
            <person name="Chuvochina M."/>
            <person name="Waite D.W."/>
            <person name="Rinke C."/>
            <person name="Skarshewski A."/>
            <person name="Chaumeil P.A."/>
            <person name="Hugenholtz P."/>
        </authorList>
    </citation>
    <scope>NUCLEOTIDE SEQUENCE [LARGE SCALE GENOMIC DNA]</scope>
    <source>
        <strain evidence="6">UBA11482</strain>
    </source>
</reference>
<dbReference type="Proteomes" id="UP000262954">
    <property type="component" value="Unassembled WGS sequence"/>
</dbReference>
<feature type="binding site" evidence="4">
    <location>
        <begin position="128"/>
        <end position="136"/>
    </location>
    <ligand>
        <name>ATP</name>
        <dbReference type="ChEBI" id="CHEBI:30616"/>
    </ligand>
</feature>
<dbReference type="RefSeq" id="WP_297305318.1">
    <property type="nucleotide sequence ID" value="NZ_CAUAJF010000082.1"/>
</dbReference>
<dbReference type="PANTHER" id="PTHR23407:SF1">
    <property type="entry name" value="5-FORMYLTETRAHYDROFOLATE CYCLO-LIGASE"/>
    <property type="match status" value="1"/>
</dbReference>
<evidence type="ECO:0000256" key="4">
    <source>
        <dbReference type="PIRSR" id="PIRSR006806-1"/>
    </source>
</evidence>
<keyword evidence="2 4" id="KW-0547">Nucleotide-binding</keyword>
<dbReference type="GO" id="GO:0030272">
    <property type="term" value="F:5-formyltetrahydrofolate cyclo-ligase activity"/>
    <property type="evidence" value="ECO:0007669"/>
    <property type="project" value="UniProtKB-EC"/>
</dbReference>
<evidence type="ECO:0000313" key="7">
    <source>
        <dbReference type="Proteomes" id="UP000262954"/>
    </source>
</evidence>
<comment type="cofactor">
    <cofactor evidence="5">
        <name>Mg(2+)</name>
        <dbReference type="ChEBI" id="CHEBI:18420"/>
    </cofactor>
</comment>
<dbReference type="PANTHER" id="PTHR23407">
    <property type="entry name" value="ATPASE INHIBITOR/5-FORMYLTETRAHYDROFOLATE CYCLO-LIGASE"/>
    <property type="match status" value="1"/>
</dbReference>
<evidence type="ECO:0000256" key="1">
    <source>
        <dbReference type="ARBA" id="ARBA00010638"/>
    </source>
</evidence>
<dbReference type="Pfam" id="PF01812">
    <property type="entry name" value="5-FTHF_cyc-lig"/>
    <property type="match status" value="1"/>
</dbReference>
<dbReference type="SUPFAM" id="SSF100950">
    <property type="entry name" value="NagB/RpiA/CoA transferase-like"/>
    <property type="match status" value="1"/>
</dbReference>
<dbReference type="GO" id="GO:0005524">
    <property type="term" value="F:ATP binding"/>
    <property type="evidence" value="ECO:0007669"/>
    <property type="project" value="UniProtKB-KW"/>
</dbReference>
<feature type="binding site" evidence="4">
    <location>
        <position position="55"/>
    </location>
    <ligand>
        <name>substrate</name>
    </ligand>
</feature>
<dbReference type="AlphaFoldDB" id="A0A354M6A5"/>
<evidence type="ECO:0000256" key="2">
    <source>
        <dbReference type="ARBA" id="ARBA00022741"/>
    </source>
</evidence>
<protein>
    <recommendedName>
        <fullName evidence="5">5-formyltetrahydrofolate cyclo-ligase</fullName>
        <ecNumber evidence="5">6.3.3.2</ecNumber>
    </recommendedName>
</protein>
<gene>
    <name evidence="6" type="ORF">DDY73_13685</name>
</gene>
<evidence type="ECO:0000256" key="5">
    <source>
        <dbReference type="RuleBase" id="RU361279"/>
    </source>
</evidence>
<evidence type="ECO:0000313" key="6">
    <source>
        <dbReference type="EMBL" id="HBJ10044.1"/>
    </source>
</evidence>
<keyword evidence="3 4" id="KW-0067">ATP-binding</keyword>
<feature type="binding site" evidence="4">
    <location>
        <begin position="4"/>
        <end position="8"/>
    </location>
    <ligand>
        <name>ATP</name>
        <dbReference type="ChEBI" id="CHEBI:30616"/>
    </ligand>
</feature>
<keyword evidence="6" id="KW-0436">Ligase</keyword>
<dbReference type="GO" id="GO:0009396">
    <property type="term" value="P:folic acid-containing compound biosynthetic process"/>
    <property type="evidence" value="ECO:0007669"/>
    <property type="project" value="TreeGrafter"/>
</dbReference>
<keyword evidence="5" id="KW-0479">Metal-binding</keyword>
<evidence type="ECO:0000256" key="3">
    <source>
        <dbReference type="ARBA" id="ARBA00022840"/>
    </source>
</evidence>
<proteinExistence type="inferred from homology"/>
<dbReference type="EMBL" id="DNWC01000170">
    <property type="protein sequence ID" value="HBJ10044.1"/>
    <property type="molecule type" value="Genomic_DNA"/>
</dbReference>
<organism evidence="6 7">
    <name type="scientific">Coprobacter fastidiosus</name>
    <dbReference type="NCBI Taxonomy" id="1099853"/>
    <lineage>
        <taxon>Bacteria</taxon>
        <taxon>Pseudomonadati</taxon>
        <taxon>Bacteroidota</taxon>
        <taxon>Bacteroidia</taxon>
        <taxon>Bacteroidales</taxon>
        <taxon>Barnesiellaceae</taxon>
        <taxon>Coprobacter</taxon>
    </lineage>
</organism>
<comment type="caution">
    <text evidence="6">The sequence shown here is derived from an EMBL/GenBank/DDBJ whole genome shotgun (WGS) entry which is preliminary data.</text>
</comment>
<dbReference type="InterPro" id="IPR002698">
    <property type="entry name" value="FTHF_cligase"/>
</dbReference>
<dbReference type="NCBIfam" id="TIGR02727">
    <property type="entry name" value="MTHFS_bact"/>
    <property type="match status" value="1"/>
</dbReference>
<dbReference type="InterPro" id="IPR024185">
    <property type="entry name" value="FTHF_cligase-like_sf"/>
</dbReference>
<dbReference type="GO" id="GO:0046872">
    <property type="term" value="F:metal ion binding"/>
    <property type="evidence" value="ECO:0007669"/>
    <property type="project" value="UniProtKB-KW"/>
</dbReference>
<dbReference type="Gene3D" id="3.40.50.10420">
    <property type="entry name" value="NagB/RpiA/CoA transferase-like"/>
    <property type="match status" value="1"/>
</dbReference>
<dbReference type="InterPro" id="IPR037171">
    <property type="entry name" value="NagB/RpiA_transferase-like"/>
</dbReference>
<comment type="catalytic activity">
    <reaction evidence="5">
        <text>(6S)-5-formyl-5,6,7,8-tetrahydrofolate + ATP = (6R)-5,10-methenyltetrahydrofolate + ADP + phosphate</text>
        <dbReference type="Rhea" id="RHEA:10488"/>
        <dbReference type="ChEBI" id="CHEBI:30616"/>
        <dbReference type="ChEBI" id="CHEBI:43474"/>
        <dbReference type="ChEBI" id="CHEBI:57455"/>
        <dbReference type="ChEBI" id="CHEBI:57457"/>
        <dbReference type="ChEBI" id="CHEBI:456216"/>
        <dbReference type="EC" id="6.3.3.2"/>
    </reaction>
</comment>